<accession>A0A2A2F307</accession>
<dbReference type="AlphaFoldDB" id="A0A2A2F307"/>
<dbReference type="Proteomes" id="UP000218083">
    <property type="component" value="Unassembled WGS sequence"/>
</dbReference>
<reference evidence="2 3" key="1">
    <citation type="submission" date="2017-08" db="EMBL/GenBank/DDBJ databases">
        <title>The strain WRN001 was isolated from Binhai saline alkaline soil, Tianjin, China.</title>
        <authorList>
            <person name="Liu D."/>
            <person name="Zhang G."/>
        </authorList>
    </citation>
    <scope>NUCLEOTIDE SEQUENCE [LARGE SCALE GENOMIC DNA]</scope>
    <source>
        <strain evidence="2 3">WN019</strain>
    </source>
</reference>
<dbReference type="CDD" id="cd00090">
    <property type="entry name" value="HTH_ARSR"/>
    <property type="match status" value="1"/>
</dbReference>
<dbReference type="InterPro" id="IPR005471">
    <property type="entry name" value="Tscrpt_reg_IclR_N"/>
</dbReference>
<dbReference type="InterPro" id="IPR001845">
    <property type="entry name" value="HTH_ArsR_DNA-bd_dom"/>
</dbReference>
<protein>
    <submittedName>
        <fullName evidence="2">Transcriptional regulator</fullName>
    </submittedName>
</protein>
<dbReference type="GO" id="GO:0003700">
    <property type="term" value="F:DNA-binding transcription factor activity"/>
    <property type="evidence" value="ECO:0007669"/>
    <property type="project" value="InterPro"/>
</dbReference>
<keyword evidence="3" id="KW-1185">Reference proteome</keyword>
<dbReference type="GO" id="GO:0003677">
    <property type="term" value="F:DNA binding"/>
    <property type="evidence" value="ECO:0007669"/>
    <property type="project" value="InterPro"/>
</dbReference>
<dbReference type="RefSeq" id="WP_095638174.1">
    <property type="nucleotide sequence ID" value="NZ_NSKC01000013.1"/>
</dbReference>
<dbReference type="EMBL" id="NSKC01000013">
    <property type="protein sequence ID" value="PAU79991.1"/>
    <property type="molecule type" value="Genomic_DNA"/>
</dbReference>
<dbReference type="InterPro" id="IPR011991">
    <property type="entry name" value="ArsR-like_HTH"/>
</dbReference>
<dbReference type="Pfam" id="PF09339">
    <property type="entry name" value="HTH_IclR"/>
    <property type="match status" value="1"/>
</dbReference>
<gene>
    <name evidence="2" type="ORF">CK500_15890</name>
</gene>
<proteinExistence type="predicted"/>
<comment type="caution">
    <text evidence="2">The sequence shown here is derived from an EMBL/GenBank/DDBJ whole genome shotgun (WGS) entry which is preliminary data.</text>
</comment>
<dbReference type="SUPFAM" id="SSF46785">
    <property type="entry name" value="Winged helix' DNA-binding domain"/>
    <property type="match status" value="1"/>
</dbReference>
<dbReference type="InterPro" id="IPR036390">
    <property type="entry name" value="WH_DNA-bd_sf"/>
</dbReference>
<dbReference type="SMART" id="SM00418">
    <property type="entry name" value="HTH_ARSR"/>
    <property type="match status" value="1"/>
</dbReference>
<name>A0A2A2F307_9EURY</name>
<organism evidence="2 3">
    <name type="scientific">Halorubrum salipaludis</name>
    <dbReference type="NCBI Taxonomy" id="2032630"/>
    <lineage>
        <taxon>Archaea</taxon>
        <taxon>Methanobacteriati</taxon>
        <taxon>Methanobacteriota</taxon>
        <taxon>Stenosarchaea group</taxon>
        <taxon>Halobacteria</taxon>
        <taxon>Halobacteriales</taxon>
        <taxon>Haloferacaceae</taxon>
        <taxon>Halorubrum</taxon>
    </lineage>
</organism>
<dbReference type="Gene3D" id="1.10.10.10">
    <property type="entry name" value="Winged helix-like DNA-binding domain superfamily/Winged helix DNA-binding domain"/>
    <property type="match status" value="1"/>
</dbReference>
<dbReference type="PROSITE" id="PS50987">
    <property type="entry name" value="HTH_ARSR_2"/>
    <property type="match status" value="1"/>
</dbReference>
<evidence type="ECO:0000259" key="1">
    <source>
        <dbReference type="PROSITE" id="PS50987"/>
    </source>
</evidence>
<dbReference type="OrthoDB" id="319083at2157"/>
<dbReference type="InterPro" id="IPR036388">
    <property type="entry name" value="WH-like_DNA-bd_sf"/>
</dbReference>
<evidence type="ECO:0000313" key="2">
    <source>
        <dbReference type="EMBL" id="PAU79991.1"/>
    </source>
</evidence>
<evidence type="ECO:0000313" key="3">
    <source>
        <dbReference type="Proteomes" id="UP000218083"/>
    </source>
</evidence>
<feature type="domain" description="HTH arsR-type" evidence="1">
    <location>
        <begin position="7"/>
        <end position="109"/>
    </location>
</feature>
<sequence>MSSVTTEPNHGLAGRGALPTLFKSQERARIIEAFVTNKSRELNVSDIARLSDTSRSTVYEQLERLTELGIVEEVDHGASTFYTLNEDDELGEMLYKLQGLTLHRLYEIDDDVDL</sequence>